<evidence type="ECO:0000259" key="1">
    <source>
        <dbReference type="Pfam" id="PF04466"/>
    </source>
</evidence>
<evidence type="ECO:0000259" key="2">
    <source>
        <dbReference type="Pfam" id="PF17288"/>
    </source>
</evidence>
<dbReference type="PANTHER" id="PTHR39184:SF1">
    <property type="entry name" value="PBSX PHAGE TERMINASE LARGE SUBUNIT"/>
    <property type="match status" value="1"/>
</dbReference>
<dbReference type="InterPro" id="IPR035412">
    <property type="entry name" value="Terminase_L_N"/>
</dbReference>
<feature type="domain" description="Phage terminase large subunit C-terminal" evidence="2">
    <location>
        <begin position="135"/>
        <end position="273"/>
    </location>
</feature>
<organism evidence="3 4">
    <name type="scientific">Megasphaera vaginalis</name>
    <name type="common">ex Srinivasan et al. 2021</name>
    <dbReference type="NCBI Taxonomy" id="1111454"/>
    <lineage>
        <taxon>Bacteria</taxon>
        <taxon>Bacillati</taxon>
        <taxon>Bacillota</taxon>
        <taxon>Negativicutes</taxon>
        <taxon>Veillonellales</taxon>
        <taxon>Veillonellaceae</taxon>
        <taxon>Megasphaera</taxon>
    </lineage>
</organism>
<dbReference type="Gene3D" id="3.40.50.300">
    <property type="entry name" value="P-loop containing nucleotide triphosphate hydrolases"/>
    <property type="match status" value="1"/>
</dbReference>
<proteinExistence type="predicted"/>
<feature type="non-terminal residue" evidence="3">
    <location>
        <position position="1"/>
    </location>
</feature>
<dbReference type="OrthoDB" id="9768556at2"/>
<evidence type="ECO:0000313" key="3">
    <source>
        <dbReference type="EMBL" id="ERT59350.1"/>
    </source>
</evidence>
<dbReference type="PATRIC" id="fig|1111454.3.peg.1258"/>
<dbReference type="Pfam" id="PF04466">
    <property type="entry name" value="Terminase_3"/>
    <property type="match status" value="1"/>
</dbReference>
<dbReference type="PANTHER" id="PTHR39184">
    <property type="match status" value="1"/>
</dbReference>
<dbReference type="Gene3D" id="3.30.420.280">
    <property type="match status" value="1"/>
</dbReference>
<feature type="domain" description="Phage terminase large subunit N-terminal" evidence="1">
    <location>
        <begin position="4"/>
        <end position="102"/>
    </location>
</feature>
<name>U7UJ39_9FIRM</name>
<dbReference type="EMBL" id="AWXA01000036">
    <property type="protein sequence ID" value="ERT59350.1"/>
    <property type="molecule type" value="Genomic_DNA"/>
</dbReference>
<protein>
    <submittedName>
        <fullName evidence="3">Putative phage terminase large subunit</fullName>
    </submittedName>
</protein>
<dbReference type="AlphaFoldDB" id="U7UJ39"/>
<dbReference type="STRING" id="1111454.HMPREF1250_0181"/>
<evidence type="ECO:0000313" key="4">
    <source>
        <dbReference type="Proteomes" id="UP000017090"/>
    </source>
</evidence>
<dbReference type="InterPro" id="IPR027417">
    <property type="entry name" value="P-loop_NTPase"/>
</dbReference>
<gene>
    <name evidence="3" type="ORF">HMPREF1250_0181</name>
</gene>
<dbReference type="InterPro" id="IPR052380">
    <property type="entry name" value="Viral_DNA_packaging_terminase"/>
</dbReference>
<dbReference type="RefSeq" id="WP_023053756.1">
    <property type="nucleotide sequence ID" value="NZ_AWXA01000036.1"/>
</dbReference>
<sequence>GYVGIVWLEELDQFSGMEEIRNLNQSLLRGGPIFWEFCSFNPPKSQNNWVNEEKLFEDPDRLVHHSTYLGVPREWLGDRFFEDAEKLKAKNDAAYRHEYLGEVTGTGGSVFENVEDMNMTDEQISQFDRRHFGLDFGFSIDPLSFLGMHYNAKYEDLYIYNEIYQQKLSNKRLAELILPHVGHERVMADSAEPKSIVELRGYGLRVNGAKKGPDSVDFGIRWLQNLRHIYIDKKRCPNTYREFVNYEYERNREGQFISAYPDKNNHSIDACRYGCSPLMARNRIKIMH</sequence>
<accession>U7UJ39</accession>
<comment type="caution">
    <text evidence="3">The sequence shown here is derived from an EMBL/GenBank/DDBJ whole genome shotgun (WGS) entry which is preliminary data.</text>
</comment>
<reference evidence="3 4" key="1">
    <citation type="submission" date="2013-09" db="EMBL/GenBank/DDBJ databases">
        <authorList>
            <person name="Durkin A.S."/>
            <person name="Haft D.R."/>
            <person name="McCorrison J."/>
            <person name="Torralba M."/>
            <person name="Gillis M."/>
            <person name="Haft D.H."/>
            <person name="Methe B."/>
            <person name="Sutton G."/>
            <person name="Nelson K.E."/>
        </authorList>
    </citation>
    <scope>NUCLEOTIDE SEQUENCE [LARGE SCALE GENOMIC DNA]</scope>
    <source>
        <strain evidence="3 4">BV3C16-1</strain>
    </source>
</reference>
<dbReference type="eggNOG" id="COG1783">
    <property type="taxonomic scope" value="Bacteria"/>
</dbReference>
<dbReference type="Proteomes" id="UP000017090">
    <property type="component" value="Unassembled WGS sequence"/>
</dbReference>
<dbReference type="InterPro" id="IPR035413">
    <property type="entry name" value="Terminase_L_C"/>
</dbReference>
<dbReference type="Pfam" id="PF17288">
    <property type="entry name" value="Terminase_3C"/>
    <property type="match status" value="1"/>
</dbReference>
<keyword evidence="4" id="KW-1185">Reference proteome</keyword>